<dbReference type="AlphaFoldDB" id="A0AAD9XZM5"/>
<evidence type="ECO:0000313" key="1">
    <source>
        <dbReference type="EMBL" id="KAK2730343.1"/>
    </source>
</evidence>
<name>A0AAD9XZM5_COLKA</name>
<reference evidence="1" key="1">
    <citation type="submission" date="2023-02" db="EMBL/GenBank/DDBJ databases">
        <title>Colletotrichum kahawae CIFC_Que2 genome sequencing and assembly.</title>
        <authorList>
            <person name="Baroncelli R."/>
        </authorList>
    </citation>
    <scope>NUCLEOTIDE SEQUENCE</scope>
    <source>
        <strain evidence="1">CIFC_Que2</strain>
    </source>
</reference>
<dbReference type="Proteomes" id="UP001281614">
    <property type="component" value="Unassembled WGS sequence"/>
</dbReference>
<keyword evidence="2" id="KW-1185">Reference proteome</keyword>
<gene>
    <name evidence="1" type="ORF">CKAH01_09590</name>
</gene>
<accession>A0AAD9XZM5</accession>
<sequence length="194" mass="21471">MGVSFVVGRNPTEAHRYLGFPFERATSFHKWNLKLLPLSNPCSVEETASPCGYLPTLLTQASLLPSSTVPTQRKLHSQFFTFYGCALPFCSQASPPRSLARSCSRPEAYLPCLHTTQLASKHRSAPAQEPSTNFVSMKRNSSRTNVHIGLRHRRHPNFRERHSLSAAICRGALVGAHGCSDVPTGRARGTWELL</sequence>
<organism evidence="1 2">
    <name type="scientific">Colletotrichum kahawae</name>
    <name type="common">Coffee berry disease fungus</name>
    <dbReference type="NCBI Taxonomy" id="34407"/>
    <lineage>
        <taxon>Eukaryota</taxon>
        <taxon>Fungi</taxon>
        <taxon>Dikarya</taxon>
        <taxon>Ascomycota</taxon>
        <taxon>Pezizomycotina</taxon>
        <taxon>Sordariomycetes</taxon>
        <taxon>Hypocreomycetidae</taxon>
        <taxon>Glomerellales</taxon>
        <taxon>Glomerellaceae</taxon>
        <taxon>Colletotrichum</taxon>
        <taxon>Colletotrichum gloeosporioides species complex</taxon>
    </lineage>
</organism>
<protein>
    <submittedName>
        <fullName evidence="1">Uncharacterized protein</fullName>
    </submittedName>
</protein>
<proteinExistence type="predicted"/>
<comment type="caution">
    <text evidence="1">The sequence shown here is derived from an EMBL/GenBank/DDBJ whole genome shotgun (WGS) entry which is preliminary data.</text>
</comment>
<evidence type="ECO:0000313" key="2">
    <source>
        <dbReference type="Proteomes" id="UP001281614"/>
    </source>
</evidence>
<dbReference type="EMBL" id="VYYT01000677">
    <property type="protein sequence ID" value="KAK2730343.1"/>
    <property type="molecule type" value="Genomic_DNA"/>
</dbReference>